<dbReference type="InterPro" id="IPR000313">
    <property type="entry name" value="PWWP_dom"/>
</dbReference>
<feature type="compositionally biased region" description="Acidic residues" evidence="1">
    <location>
        <begin position="127"/>
        <end position="142"/>
    </location>
</feature>
<feature type="domain" description="PWWP" evidence="2">
    <location>
        <begin position="17"/>
        <end position="81"/>
    </location>
</feature>
<dbReference type="AlphaFoldDB" id="A0A5M3MVA2"/>
<evidence type="ECO:0000313" key="4">
    <source>
        <dbReference type="Proteomes" id="UP000053558"/>
    </source>
</evidence>
<keyword evidence="4" id="KW-1185">Reference proteome</keyword>
<evidence type="ECO:0000259" key="2">
    <source>
        <dbReference type="PROSITE" id="PS50812"/>
    </source>
</evidence>
<dbReference type="Pfam" id="PF00855">
    <property type="entry name" value="PWWP"/>
    <property type="match status" value="1"/>
</dbReference>
<dbReference type="InterPro" id="IPR035503">
    <property type="entry name" value="IOC4-like_PWWP"/>
</dbReference>
<reference evidence="4" key="1">
    <citation type="journal article" date="2012" name="Science">
        <title>The Paleozoic origin of enzymatic lignin decomposition reconstructed from 31 fungal genomes.</title>
        <authorList>
            <person name="Floudas D."/>
            <person name="Binder M."/>
            <person name="Riley R."/>
            <person name="Barry K."/>
            <person name="Blanchette R.A."/>
            <person name="Henrissat B."/>
            <person name="Martinez A.T."/>
            <person name="Otillar R."/>
            <person name="Spatafora J.W."/>
            <person name="Yadav J.S."/>
            <person name="Aerts A."/>
            <person name="Benoit I."/>
            <person name="Boyd A."/>
            <person name="Carlson A."/>
            <person name="Copeland A."/>
            <person name="Coutinho P.M."/>
            <person name="de Vries R.P."/>
            <person name="Ferreira P."/>
            <person name="Findley K."/>
            <person name="Foster B."/>
            <person name="Gaskell J."/>
            <person name="Glotzer D."/>
            <person name="Gorecki P."/>
            <person name="Heitman J."/>
            <person name="Hesse C."/>
            <person name="Hori C."/>
            <person name="Igarashi K."/>
            <person name="Jurgens J.A."/>
            <person name="Kallen N."/>
            <person name="Kersten P."/>
            <person name="Kohler A."/>
            <person name="Kuees U."/>
            <person name="Kumar T.K.A."/>
            <person name="Kuo A."/>
            <person name="LaButti K."/>
            <person name="Larrondo L.F."/>
            <person name="Lindquist E."/>
            <person name="Ling A."/>
            <person name="Lombard V."/>
            <person name="Lucas S."/>
            <person name="Lundell T."/>
            <person name="Martin R."/>
            <person name="McLaughlin D.J."/>
            <person name="Morgenstern I."/>
            <person name="Morin E."/>
            <person name="Murat C."/>
            <person name="Nagy L.G."/>
            <person name="Nolan M."/>
            <person name="Ohm R.A."/>
            <person name="Patyshakuliyeva A."/>
            <person name="Rokas A."/>
            <person name="Ruiz-Duenas F.J."/>
            <person name="Sabat G."/>
            <person name="Salamov A."/>
            <person name="Samejima M."/>
            <person name="Schmutz J."/>
            <person name="Slot J.C."/>
            <person name="St John F."/>
            <person name="Stenlid J."/>
            <person name="Sun H."/>
            <person name="Sun S."/>
            <person name="Syed K."/>
            <person name="Tsang A."/>
            <person name="Wiebenga A."/>
            <person name="Young D."/>
            <person name="Pisabarro A."/>
            <person name="Eastwood D.C."/>
            <person name="Martin F."/>
            <person name="Cullen D."/>
            <person name="Grigoriev I.V."/>
            <person name="Hibbett D.S."/>
        </authorList>
    </citation>
    <scope>NUCLEOTIDE SEQUENCE [LARGE SCALE GENOMIC DNA]</scope>
    <source>
        <strain evidence="4">RWD-64-598 SS2</strain>
    </source>
</reference>
<feature type="compositionally biased region" description="Basic residues" evidence="1">
    <location>
        <begin position="163"/>
        <end position="180"/>
    </location>
</feature>
<feature type="region of interest" description="Disordered" evidence="1">
    <location>
        <begin position="327"/>
        <end position="400"/>
    </location>
</feature>
<organism evidence="3 4">
    <name type="scientific">Coniophora puteana (strain RWD-64-598)</name>
    <name type="common">Brown rot fungus</name>
    <dbReference type="NCBI Taxonomy" id="741705"/>
    <lineage>
        <taxon>Eukaryota</taxon>
        <taxon>Fungi</taxon>
        <taxon>Dikarya</taxon>
        <taxon>Basidiomycota</taxon>
        <taxon>Agaricomycotina</taxon>
        <taxon>Agaricomycetes</taxon>
        <taxon>Agaricomycetidae</taxon>
        <taxon>Boletales</taxon>
        <taxon>Coniophorineae</taxon>
        <taxon>Coniophoraceae</taxon>
        <taxon>Coniophora</taxon>
    </lineage>
</organism>
<dbReference type="SUPFAM" id="SSF63748">
    <property type="entry name" value="Tudor/PWWP/MBT"/>
    <property type="match status" value="1"/>
</dbReference>
<comment type="caution">
    <text evidence="3">The sequence shown here is derived from an EMBL/GenBank/DDBJ whole genome shotgun (WGS) entry which is preliminary data.</text>
</comment>
<dbReference type="CDD" id="cd05840">
    <property type="entry name" value="PWWP_ScIOC4-like"/>
    <property type="match status" value="1"/>
</dbReference>
<feature type="compositionally biased region" description="Polar residues" evidence="1">
    <location>
        <begin position="373"/>
        <end position="385"/>
    </location>
</feature>
<dbReference type="SMART" id="SM00293">
    <property type="entry name" value="PWWP"/>
    <property type="match status" value="1"/>
</dbReference>
<protein>
    <recommendedName>
        <fullName evidence="2">PWWP domain-containing protein</fullName>
    </recommendedName>
</protein>
<feature type="compositionally biased region" description="Acidic residues" evidence="1">
    <location>
        <begin position="186"/>
        <end position="201"/>
    </location>
</feature>
<dbReference type="Proteomes" id="UP000053558">
    <property type="component" value="Unassembled WGS sequence"/>
</dbReference>
<feature type="compositionally biased region" description="Basic and acidic residues" evidence="1">
    <location>
        <begin position="228"/>
        <end position="238"/>
    </location>
</feature>
<dbReference type="GeneID" id="19211298"/>
<proteinExistence type="predicted"/>
<dbReference type="PROSITE" id="PS50812">
    <property type="entry name" value="PWWP"/>
    <property type="match status" value="1"/>
</dbReference>
<dbReference type="RefSeq" id="XP_007766953.1">
    <property type="nucleotide sequence ID" value="XM_007768763.1"/>
</dbReference>
<evidence type="ECO:0000256" key="1">
    <source>
        <dbReference type="SAM" id="MobiDB-lite"/>
    </source>
</evidence>
<evidence type="ECO:0000313" key="3">
    <source>
        <dbReference type="EMBL" id="EIW83102.1"/>
    </source>
</evidence>
<feature type="compositionally biased region" description="Low complexity" evidence="1">
    <location>
        <begin position="338"/>
        <end position="353"/>
    </location>
</feature>
<dbReference type="Gene3D" id="2.30.30.140">
    <property type="match status" value="1"/>
</dbReference>
<dbReference type="EMBL" id="JH711576">
    <property type="protein sequence ID" value="EIW83102.1"/>
    <property type="molecule type" value="Genomic_DNA"/>
</dbReference>
<name>A0A5M3MVA2_CONPW</name>
<sequence>MSKKSATKQDSESSYAERDIVLAKVRGFPPWPGMVVNPDKVPPAVAKERPTGKKTPFFCVRFFPVGDYAWLVAKDISMLKRHEIEAWISDPPKRSGDLLNGYRIALNPEKWEEEKSNAEMAAAEQEGNAEVDQLDSEEEDDDAPKKVKKRKRDSEAASSVKSTKVKPRKSAGSVKGKKSKSKDMVESEDDGENDAAEEEDAPPSKKKAAPPPSKKAKKDKDGDEVDPALEKDPEARKVREWRHKLQKALLSKSPPSNDDMIALDQLFTTVEAYEHENIIQYLSFSKIGKVMRHIFALPPEKVPRDDEFKFRQRAKALVDKWHAILGGDKANENGTKSGANGTNGTPANGVAAADSKPQSKAEAKANAASNANGTDATAEGSNDSSGEAKKDASSEDVAMA</sequence>
<feature type="region of interest" description="Disordered" evidence="1">
    <location>
        <begin position="110"/>
        <end position="240"/>
    </location>
</feature>
<dbReference type="KEGG" id="cput:CONPUDRAFT_89090"/>
<dbReference type="OrthoDB" id="62853at2759"/>
<accession>A0A5M3MVA2</accession>
<gene>
    <name evidence="3" type="ORF">CONPUDRAFT_89090</name>
</gene>
<dbReference type="OMA" id="WEQPHRL"/>